<gene>
    <name evidence="4" type="ORF">SAMN03080614_100351</name>
</gene>
<keyword evidence="2 3" id="KW-0472">Membrane</keyword>
<keyword evidence="3" id="KW-0812">Transmembrane</keyword>
<name>A0A1H9YJY9_9FIRM</name>
<dbReference type="InterPro" id="IPR004995">
    <property type="entry name" value="Spore_Ger"/>
</dbReference>
<organism evidence="4 5">
    <name type="scientific">Anaerobranca gottschalkii DSM 13577</name>
    <dbReference type="NCBI Taxonomy" id="1120990"/>
    <lineage>
        <taxon>Bacteria</taxon>
        <taxon>Bacillati</taxon>
        <taxon>Bacillota</taxon>
        <taxon>Clostridia</taxon>
        <taxon>Eubacteriales</taxon>
        <taxon>Proteinivoracaceae</taxon>
        <taxon>Anaerobranca</taxon>
    </lineage>
</organism>
<evidence type="ECO:0000256" key="2">
    <source>
        <dbReference type="ARBA" id="ARBA00023136"/>
    </source>
</evidence>
<dbReference type="PANTHER" id="PTHR22550:SF5">
    <property type="entry name" value="LEUCINE ZIPPER PROTEIN 4"/>
    <property type="match status" value="1"/>
</dbReference>
<protein>
    <submittedName>
        <fullName evidence="4">Spore germination protein KA</fullName>
    </submittedName>
</protein>
<evidence type="ECO:0000256" key="3">
    <source>
        <dbReference type="SAM" id="Phobius"/>
    </source>
</evidence>
<comment type="similarity">
    <text evidence="1">Belongs to the GerABKA family.</text>
</comment>
<evidence type="ECO:0000313" key="5">
    <source>
        <dbReference type="Proteomes" id="UP000243819"/>
    </source>
</evidence>
<dbReference type="OrthoDB" id="9772630at2"/>
<sequence>MKFILRMLNDLLNRGKGTRGSELNWEANDIKEKVGKDLKGNIEKIKKYLGKSDDFKIKDFYIGTCPPLKGALIYLSSMVDNKSLEHSIIKPLQQIENPLLLEGKVSFDNLILSTIPNGDCKELQDYQSIIKEILKGKGLLLIEGFSKGLVVEVGKSSDKTHTEPKTEKVVKGPQEGFVEDIEVNTWMIRKRIKSPHLIMKSKEIGRQTSTEVRVMYMDNIADLTIVEELFSRLEKIDIDGPLGSAAIEEFINDSPRNIFNTTFYTERCDRLVAMLLEGRIGILVDGTPFAVVIPAVISDFFITTEDYYLNYYFATFNRLIGYIGAFIVLFLPSIYIAFTSYHQEMIPTRLALTIAGTRAGVPYPAFMEAFLMELAFEGLRQAGTRLPTYVGQAVSIVGALIIGTAAVDAGLVSPAVVIVVATTAIFSFTIPYTNFSLGIRLWRFFNMILATVLGIFGVMTGFLLLFLNLLSLRSFGVNFMVPFAPLSIRDLKDWFFRFPSWAITTRSNQIVRENFTKGGEELRPQPSNKRGEKIK</sequence>
<proteinExistence type="inferred from homology"/>
<dbReference type="EMBL" id="FOIF01000003">
    <property type="protein sequence ID" value="SES68830.1"/>
    <property type="molecule type" value="Genomic_DNA"/>
</dbReference>
<accession>A0A1H9YJY9</accession>
<evidence type="ECO:0000313" key="4">
    <source>
        <dbReference type="EMBL" id="SES68830.1"/>
    </source>
</evidence>
<dbReference type="Pfam" id="PF03323">
    <property type="entry name" value="GerA"/>
    <property type="match status" value="1"/>
</dbReference>
<dbReference type="STRING" id="1120990.SAMN03080614_100351"/>
<keyword evidence="3" id="KW-1133">Transmembrane helix</keyword>
<feature type="transmembrane region" description="Helical" evidence="3">
    <location>
        <begin position="386"/>
        <end position="407"/>
    </location>
</feature>
<dbReference type="GO" id="GO:0016020">
    <property type="term" value="C:membrane"/>
    <property type="evidence" value="ECO:0007669"/>
    <property type="project" value="InterPro"/>
</dbReference>
<evidence type="ECO:0000256" key="1">
    <source>
        <dbReference type="ARBA" id="ARBA00005278"/>
    </source>
</evidence>
<keyword evidence="5" id="KW-1185">Reference proteome</keyword>
<dbReference type="PANTHER" id="PTHR22550">
    <property type="entry name" value="SPORE GERMINATION PROTEIN"/>
    <property type="match status" value="1"/>
</dbReference>
<dbReference type="RefSeq" id="WP_091348479.1">
    <property type="nucleotide sequence ID" value="NZ_FOIF01000003.1"/>
</dbReference>
<dbReference type="PIRSF" id="PIRSF005690">
    <property type="entry name" value="GerBA"/>
    <property type="match status" value="1"/>
</dbReference>
<dbReference type="AlphaFoldDB" id="A0A1H9YJY9"/>
<feature type="transmembrane region" description="Helical" evidence="3">
    <location>
        <begin position="444"/>
        <end position="470"/>
    </location>
</feature>
<dbReference type="Proteomes" id="UP000243819">
    <property type="component" value="Unassembled WGS sequence"/>
</dbReference>
<feature type="transmembrane region" description="Helical" evidence="3">
    <location>
        <begin position="280"/>
        <end position="303"/>
    </location>
</feature>
<feature type="transmembrane region" description="Helical" evidence="3">
    <location>
        <begin position="319"/>
        <end position="338"/>
    </location>
</feature>
<dbReference type="InterPro" id="IPR050768">
    <property type="entry name" value="UPF0353/GerABKA_families"/>
</dbReference>
<dbReference type="GO" id="GO:0009847">
    <property type="term" value="P:spore germination"/>
    <property type="evidence" value="ECO:0007669"/>
    <property type="project" value="InterPro"/>
</dbReference>
<feature type="transmembrane region" description="Helical" evidence="3">
    <location>
        <begin position="414"/>
        <end position="432"/>
    </location>
</feature>
<reference evidence="5" key="1">
    <citation type="submission" date="2016-10" db="EMBL/GenBank/DDBJ databases">
        <authorList>
            <person name="Varghese N."/>
            <person name="Submissions S."/>
        </authorList>
    </citation>
    <scope>NUCLEOTIDE SEQUENCE [LARGE SCALE GENOMIC DNA]</scope>
    <source>
        <strain evidence="5">DSM 13577</strain>
    </source>
</reference>